<feature type="region of interest" description="Disordered" evidence="8">
    <location>
        <begin position="147"/>
        <end position="166"/>
    </location>
</feature>
<comment type="subcellular location">
    <subcellularLocation>
        <location evidence="1">Endoplasmic reticulum membrane</location>
        <topology evidence="1">Multi-pass membrane protein</topology>
    </subcellularLocation>
</comment>
<dbReference type="EMBL" id="LWCA01002051">
    <property type="protein sequence ID" value="OAF64179.1"/>
    <property type="molecule type" value="Genomic_DNA"/>
</dbReference>
<evidence type="ECO:0000256" key="4">
    <source>
        <dbReference type="ARBA" id="ARBA00022692"/>
    </source>
</evidence>
<evidence type="ECO:0000256" key="2">
    <source>
        <dbReference type="ARBA" id="ARBA00009950"/>
    </source>
</evidence>
<comment type="similarity">
    <text evidence="2">Belongs to the TMEM208 family.</text>
</comment>
<keyword evidence="10" id="KW-1185">Reference proteome</keyword>
<accession>A0A177AQ89</accession>
<feature type="compositionally biased region" description="Basic and acidic residues" evidence="8">
    <location>
        <begin position="156"/>
        <end position="166"/>
    </location>
</feature>
<dbReference type="Pfam" id="PF05620">
    <property type="entry name" value="TMEM208_SND2"/>
    <property type="match status" value="1"/>
</dbReference>
<evidence type="ECO:0000256" key="5">
    <source>
        <dbReference type="ARBA" id="ARBA00022824"/>
    </source>
</evidence>
<reference evidence="9 10" key="1">
    <citation type="submission" date="2016-04" db="EMBL/GenBank/DDBJ databases">
        <title>The genome of Intoshia linei affirms orthonectids as highly simplified spiralians.</title>
        <authorList>
            <person name="Mikhailov K.V."/>
            <person name="Slusarev G.S."/>
            <person name="Nikitin M.A."/>
            <person name="Logacheva M.D."/>
            <person name="Penin A."/>
            <person name="Aleoshin V."/>
            <person name="Panchin Y.V."/>
        </authorList>
    </citation>
    <scope>NUCLEOTIDE SEQUENCE [LARGE SCALE GENOMIC DNA]</scope>
    <source>
        <strain evidence="9">Intl2013</strain>
        <tissue evidence="9">Whole animal</tissue>
    </source>
</reference>
<gene>
    <name evidence="9" type="ORF">A3Q56_08114</name>
</gene>
<dbReference type="InterPro" id="IPR008506">
    <property type="entry name" value="SND2/TMEM208"/>
</dbReference>
<dbReference type="AlphaFoldDB" id="A0A177AQ89"/>
<evidence type="ECO:0000313" key="9">
    <source>
        <dbReference type="EMBL" id="OAF64179.1"/>
    </source>
</evidence>
<dbReference type="GO" id="GO:0005789">
    <property type="term" value="C:endoplasmic reticulum membrane"/>
    <property type="evidence" value="ECO:0007669"/>
    <property type="project" value="UniProtKB-SubCell"/>
</dbReference>
<organism evidence="9 10">
    <name type="scientific">Intoshia linei</name>
    <dbReference type="NCBI Taxonomy" id="1819745"/>
    <lineage>
        <taxon>Eukaryota</taxon>
        <taxon>Metazoa</taxon>
        <taxon>Spiralia</taxon>
        <taxon>Lophotrochozoa</taxon>
        <taxon>Mesozoa</taxon>
        <taxon>Orthonectida</taxon>
        <taxon>Rhopaluridae</taxon>
        <taxon>Intoshia</taxon>
    </lineage>
</organism>
<evidence type="ECO:0000256" key="6">
    <source>
        <dbReference type="ARBA" id="ARBA00022989"/>
    </source>
</evidence>
<name>A0A177AQ89_9BILA</name>
<dbReference type="PANTHER" id="PTHR13505">
    <property type="entry name" value="TRANSMEMBRANE PROTEIN 208"/>
    <property type="match status" value="1"/>
</dbReference>
<dbReference type="PANTHER" id="PTHR13505:SF7">
    <property type="entry name" value="TRANSMEMBRANE PROTEIN 208"/>
    <property type="match status" value="1"/>
</dbReference>
<keyword evidence="5" id="KW-0256">Endoplasmic reticulum</keyword>
<proteinExistence type="inferred from homology"/>
<evidence type="ECO:0000313" key="10">
    <source>
        <dbReference type="Proteomes" id="UP000078046"/>
    </source>
</evidence>
<dbReference type="GO" id="GO:0005773">
    <property type="term" value="C:vacuole"/>
    <property type="evidence" value="ECO:0007669"/>
    <property type="project" value="GOC"/>
</dbReference>
<dbReference type="GO" id="GO:0006624">
    <property type="term" value="P:vacuolar protein processing"/>
    <property type="evidence" value="ECO:0007669"/>
    <property type="project" value="TreeGrafter"/>
</dbReference>
<protein>
    <recommendedName>
        <fullName evidence="3">Transmembrane protein 208</fullName>
    </recommendedName>
</protein>
<comment type="caution">
    <text evidence="9">The sequence shown here is derived from an EMBL/GenBank/DDBJ whole genome shotgun (WGS) entry which is preliminary data.</text>
</comment>
<evidence type="ECO:0000256" key="3">
    <source>
        <dbReference type="ARBA" id="ARBA00015033"/>
    </source>
</evidence>
<keyword evidence="7" id="KW-0472">Membrane</keyword>
<evidence type="ECO:0000256" key="1">
    <source>
        <dbReference type="ARBA" id="ARBA00004477"/>
    </source>
</evidence>
<evidence type="ECO:0000256" key="7">
    <source>
        <dbReference type="ARBA" id="ARBA00023136"/>
    </source>
</evidence>
<dbReference type="Proteomes" id="UP000078046">
    <property type="component" value="Unassembled WGS sequence"/>
</dbReference>
<evidence type="ECO:0000256" key="8">
    <source>
        <dbReference type="SAM" id="MobiDB-lite"/>
    </source>
</evidence>
<keyword evidence="6" id="KW-1133">Transmembrane helix</keyword>
<sequence>MKKFKSSTTQFTPLIYRITPVKLISCWFTKLFLYNNLSNVDLYTSLIASFFQLICLQQLYYHSKATHQNGQLVSVGIELNASKGLGEFILDIYIVMCMSQVLSLINTLFWLILLLIPLGSFYYFWIYVIWPWATTPSIDSSSYVSEKSKQKRERQLKRNENRKYYS</sequence>
<keyword evidence="4 9" id="KW-0812">Transmembrane</keyword>